<feature type="compositionally biased region" description="Polar residues" evidence="1">
    <location>
        <begin position="151"/>
        <end position="166"/>
    </location>
</feature>
<sequence length="166" mass="18641">MVFSCFRAGRGTSLAQQDWDEPARPRLTHNDRTKTNKSTFLRRHGSADSRSSTYSNESISKLPPCSGVSDPQIEAMMMPVPPEAKASRCLRLSMPKTYSDIVDTMRSEKGCRDWRNFAVFYDDEVDMRKSAVECARRRAETFGRKARGLASFSSGDDGSEQLGRSI</sequence>
<proteinExistence type="predicted"/>
<dbReference type="EMBL" id="JASUXU010000004">
    <property type="protein sequence ID" value="KAK0326802.1"/>
    <property type="molecule type" value="Genomic_DNA"/>
</dbReference>
<feature type="compositionally biased region" description="Polar residues" evidence="1">
    <location>
        <begin position="48"/>
        <end position="59"/>
    </location>
</feature>
<dbReference type="AlphaFoldDB" id="A0AAN6JE50"/>
<feature type="region of interest" description="Disordered" evidence="1">
    <location>
        <begin position="147"/>
        <end position="166"/>
    </location>
</feature>
<comment type="caution">
    <text evidence="2">The sequence shown here is derived from an EMBL/GenBank/DDBJ whole genome shotgun (WGS) entry which is preliminary data.</text>
</comment>
<reference evidence="2" key="1">
    <citation type="submission" date="2021-12" db="EMBL/GenBank/DDBJ databases">
        <title>Black yeast isolated from Biological Soil Crust.</title>
        <authorList>
            <person name="Kurbessoian T."/>
        </authorList>
    </citation>
    <scope>NUCLEOTIDE SEQUENCE</scope>
    <source>
        <strain evidence="2">CCFEE 5208</strain>
    </source>
</reference>
<evidence type="ECO:0000313" key="2">
    <source>
        <dbReference type="EMBL" id="KAK0326802.1"/>
    </source>
</evidence>
<name>A0AAN6JE50_9PEZI</name>
<gene>
    <name evidence="2" type="ORF">LTR82_002645</name>
</gene>
<protein>
    <submittedName>
        <fullName evidence="2">Uncharacterized protein</fullName>
    </submittedName>
</protein>
<accession>A0AAN6JE50</accession>
<feature type="region of interest" description="Disordered" evidence="1">
    <location>
        <begin position="16"/>
        <end position="66"/>
    </location>
</feature>
<organism evidence="2 3">
    <name type="scientific">Friedmanniomyces endolithicus</name>
    <dbReference type="NCBI Taxonomy" id="329885"/>
    <lineage>
        <taxon>Eukaryota</taxon>
        <taxon>Fungi</taxon>
        <taxon>Dikarya</taxon>
        <taxon>Ascomycota</taxon>
        <taxon>Pezizomycotina</taxon>
        <taxon>Dothideomycetes</taxon>
        <taxon>Dothideomycetidae</taxon>
        <taxon>Mycosphaerellales</taxon>
        <taxon>Teratosphaeriaceae</taxon>
        <taxon>Friedmanniomyces</taxon>
    </lineage>
</organism>
<evidence type="ECO:0000313" key="3">
    <source>
        <dbReference type="Proteomes" id="UP001168146"/>
    </source>
</evidence>
<evidence type="ECO:0000256" key="1">
    <source>
        <dbReference type="SAM" id="MobiDB-lite"/>
    </source>
</evidence>
<dbReference type="Proteomes" id="UP001168146">
    <property type="component" value="Unassembled WGS sequence"/>
</dbReference>
<feature type="compositionally biased region" description="Basic and acidic residues" evidence="1">
    <location>
        <begin position="21"/>
        <end position="34"/>
    </location>
</feature>